<dbReference type="EMBL" id="MU793490">
    <property type="protein sequence ID" value="KAJ3782229.1"/>
    <property type="molecule type" value="Genomic_DNA"/>
</dbReference>
<feature type="signal peptide" evidence="1">
    <location>
        <begin position="1"/>
        <end position="26"/>
    </location>
</feature>
<reference evidence="2" key="1">
    <citation type="submission" date="2022-08" db="EMBL/GenBank/DDBJ databases">
        <authorList>
            <consortium name="DOE Joint Genome Institute"/>
            <person name="Min B."/>
            <person name="Riley R."/>
            <person name="Sierra-Patev S."/>
            <person name="Naranjo-Ortiz M."/>
            <person name="Looney B."/>
            <person name="Konkel Z."/>
            <person name="Slot J.C."/>
            <person name="Sakamoto Y."/>
            <person name="Steenwyk J.L."/>
            <person name="Rokas A."/>
            <person name="Carro J."/>
            <person name="Camarero S."/>
            <person name="Ferreira P."/>
            <person name="Molpeceres G."/>
            <person name="Ruiz-Duenas F.J."/>
            <person name="Serrano A."/>
            <person name="Henrissat B."/>
            <person name="Drula E."/>
            <person name="Hughes K.W."/>
            <person name="Mata J.L."/>
            <person name="Ishikawa N.K."/>
            <person name="Vargas-Isla R."/>
            <person name="Ushijima S."/>
            <person name="Smith C.A."/>
            <person name="Ahrendt S."/>
            <person name="Andreopoulos W."/>
            <person name="He G."/>
            <person name="Labutti K."/>
            <person name="Lipzen A."/>
            <person name="Ng V."/>
            <person name="Sandor L."/>
            <person name="Barry K."/>
            <person name="Martinez A.T."/>
            <person name="Xiao Y."/>
            <person name="Gibbons J.G."/>
            <person name="Terashima K."/>
            <person name="Hibbett D.S."/>
            <person name="Grigoriev I.V."/>
        </authorList>
    </citation>
    <scope>NUCLEOTIDE SEQUENCE</scope>
    <source>
        <strain evidence="2">TFB10291</strain>
    </source>
</reference>
<sequence>MLYIFSKSLVALSILGLSLSLAIVNALSVPKSSRAVLERDTRQSDSAKVILGYMMFMCIEEQETFVHGNKLKLDDFKEYDPSPVYTHSVSASPDHGQNLKQDEDEDKFRECIIYDTNGLIKAAQGHQLLHYHEKLNLAKEMPANGGGLPIVVFTDAHVVKPPTLDMYLPITAIKNNPPTVECGPIGGWKDRPKVDWTTFGITDLPTTFKSTSALFGEMKMNRE</sequence>
<name>A0AA38K8L2_9AGAR</name>
<accession>A0AA38K8L2</accession>
<gene>
    <name evidence="2" type="ORF">GGU10DRAFT_364304</name>
</gene>
<protein>
    <submittedName>
        <fullName evidence="2">Uncharacterized protein</fullName>
    </submittedName>
</protein>
<organism evidence="2 3">
    <name type="scientific">Lentinula aff. detonsa</name>
    <dbReference type="NCBI Taxonomy" id="2804958"/>
    <lineage>
        <taxon>Eukaryota</taxon>
        <taxon>Fungi</taxon>
        <taxon>Dikarya</taxon>
        <taxon>Basidiomycota</taxon>
        <taxon>Agaricomycotina</taxon>
        <taxon>Agaricomycetes</taxon>
        <taxon>Agaricomycetidae</taxon>
        <taxon>Agaricales</taxon>
        <taxon>Marasmiineae</taxon>
        <taxon>Omphalotaceae</taxon>
        <taxon>Lentinula</taxon>
    </lineage>
</organism>
<evidence type="ECO:0000256" key="1">
    <source>
        <dbReference type="SAM" id="SignalP"/>
    </source>
</evidence>
<comment type="caution">
    <text evidence="2">The sequence shown here is derived from an EMBL/GenBank/DDBJ whole genome shotgun (WGS) entry which is preliminary data.</text>
</comment>
<dbReference type="AlphaFoldDB" id="A0AA38K8L2"/>
<feature type="chain" id="PRO_5041359061" evidence="1">
    <location>
        <begin position="27"/>
        <end position="223"/>
    </location>
</feature>
<proteinExistence type="predicted"/>
<keyword evidence="1" id="KW-0732">Signal</keyword>
<keyword evidence="3" id="KW-1185">Reference proteome</keyword>
<evidence type="ECO:0000313" key="3">
    <source>
        <dbReference type="Proteomes" id="UP001163798"/>
    </source>
</evidence>
<dbReference type="Proteomes" id="UP001163798">
    <property type="component" value="Unassembled WGS sequence"/>
</dbReference>
<evidence type="ECO:0000313" key="2">
    <source>
        <dbReference type="EMBL" id="KAJ3782229.1"/>
    </source>
</evidence>